<feature type="transmembrane region" description="Helical" evidence="9">
    <location>
        <begin position="482"/>
        <end position="500"/>
    </location>
</feature>
<feature type="transmembrane region" description="Helical" evidence="9">
    <location>
        <begin position="231"/>
        <end position="252"/>
    </location>
</feature>
<sequence length="546" mass="62978">VVSSVASILLVASAAEEDIQKKIGHLISEDANLNATTKTAWRNITEFLKSGDLKKGDIRLNTMETCIKERKKWLQEIINVSYSEELLADGSSFENRNTNLQILEKQYKSLKNVYSFLNNCSYMEAQNEEFLKNSIPFINTYEYDIGVSSLEVTRKYLGSLKIIKSSVHDVNKFLVYYYPNDTLHSAWIRNFPCLVQNEKYIENASESLKEQESIMSRLEAELVFRDYIDPIIYILILSTGLVWNVMLLIMFARRKEIRTAANIMIFNIVMGDVMNLIFNLPLQYFGYYYPQYVKLNVPVCVLFVTLRCMFTSGSALSVVALSAQRFCATWPTFHNLRARSNLSSLTITIIYILFIWTAASSIVLPDTLGDKVCDDKPIGKSGRKSAKIVTLHEFLIYCFVLPGLMLIFTLMTARRLRKSAREIPGDVRHKFHEEARNRGAKVVTALCIVFTISYVPFFMWGRIATELNLDRFQIPYKTLDNITYYLLFSNPCFNPLALYVTSNTFRRPFNEYMFGWCKKRRGLERTDTQISYDTTLSTPNQQESDI</sequence>
<dbReference type="SUPFAM" id="SSF81321">
    <property type="entry name" value="Family A G protein-coupled receptor-like"/>
    <property type="match status" value="1"/>
</dbReference>
<organism evidence="11 12">
    <name type="scientific">Diploptera punctata</name>
    <name type="common">Pacific beetle cockroach</name>
    <dbReference type="NCBI Taxonomy" id="6984"/>
    <lineage>
        <taxon>Eukaryota</taxon>
        <taxon>Metazoa</taxon>
        <taxon>Ecdysozoa</taxon>
        <taxon>Arthropoda</taxon>
        <taxon>Hexapoda</taxon>
        <taxon>Insecta</taxon>
        <taxon>Pterygota</taxon>
        <taxon>Neoptera</taxon>
        <taxon>Polyneoptera</taxon>
        <taxon>Dictyoptera</taxon>
        <taxon>Blattodea</taxon>
        <taxon>Blaberoidea</taxon>
        <taxon>Blaberidae</taxon>
        <taxon>Diplopterinae</taxon>
        <taxon>Diploptera</taxon>
    </lineage>
</organism>
<dbReference type="PANTHER" id="PTHR45695:SF9">
    <property type="entry name" value="LEUCOKININ RECEPTOR"/>
    <property type="match status" value="1"/>
</dbReference>
<evidence type="ECO:0000259" key="10">
    <source>
        <dbReference type="PROSITE" id="PS50262"/>
    </source>
</evidence>
<reference evidence="11" key="2">
    <citation type="submission" date="2023-05" db="EMBL/GenBank/DDBJ databases">
        <authorList>
            <person name="Fouks B."/>
        </authorList>
    </citation>
    <scope>NUCLEOTIDE SEQUENCE</scope>
    <source>
        <strain evidence="11">Stay&amp;Tobe</strain>
        <tissue evidence="11">Testes</tissue>
    </source>
</reference>
<evidence type="ECO:0000313" key="12">
    <source>
        <dbReference type="Proteomes" id="UP001233999"/>
    </source>
</evidence>
<dbReference type="GO" id="GO:0004930">
    <property type="term" value="F:G protein-coupled receptor activity"/>
    <property type="evidence" value="ECO:0007669"/>
    <property type="project" value="UniProtKB-KW"/>
</dbReference>
<keyword evidence="4 9" id="KW-1133">Transmembrane helix</keyword>
<gene>
    <name evidence="11" type="ORF">L9F63_018195</name>
</gene>
<feature type="transmembrane region" description="Helical" evidence="9">
    <location>
        <begin position="264"/>
        <end position="289"/>
    </location>
</feature>
<dbReference type="EMBL" id="JASPKZ010005681">
    <property type="protein sequence ID" value="KAJ9588462.1"/>
    <property type="molecule type" value="Genomic_DNA"/>
</dbReference>
<comment type="similarity">
    <text evidence="2">Belongs to the G-protein coupled receptor 1 family.</text>
</comment>
<protein>
    <recommendedName>
        <fullName evidence="10">G-protein coupled receptors family 1 profile domain-containing protein</fullName>
    </recommendedName>
</protein>
<keyword evidence="3 9" id="KW-0812">Transmembrane</keyword>
<evidence type="ECO:0000256" key="9">
    <source>
        <dbReference type="SAM" id="Phobius"/>
    </source>
</evidence>
<keyword evidence="12" id="KW-1185">Reference proteome</keyword>
<keyword evidence="8" id="KW-0807">Transducer</keyword>
<evidence type="ECO:0000256" key="4">
    <source>
        <dbReference type="ARBA" id="ARBA00022989"/>
    </source>
</evidence>
<evidence type="ECO:0000256" key="7">
    <source>
        <dbReference type="ARBA" id="ARBA00023170"/>
    </source>
</evidence>
<proteinExistence type="inferred from homology"/>
<evidence type="ECO:0000256" key="8">
    <source>
        <dbReference type="ARBA" id="ARBA00023224"/>
    </source>
</evidence>
<feature type="transmembrane region" description="Helical" evidence="9">
    <location>
        <begin position="295"/>
        <end position="321"/>
    </location>
</feature>
<feature type="transmembrane region" description="Helical" evidence="9">
    <location>
        <begin position="394"/>
        <end position="413"/>
    </location>
</feature>
<dbReference type="InterPro" id="IPR000276">
    <property type="entry name" value="GPCR_Rhodpsn"/>
</dbReference>
<dbReference type="PROSITE" id="PS50262">
    <property type="entry name" value="G_PROTEIN_RECEP_F1_2"/>
    <property type="match status" value="1"/>
</dbReference>
<dbReference type="AlphaFoldDB" id="A0AAD8EG64"/>
<feature type="domain" description="G-protein coupled receptors family 1 profile" evidence="10">
    <location>
        <begin position="243"/>
        <end position="498"/>
    </location>
</feature>
<dbReference type="GO" id="GO:0005886">
    <property type="term" value="C:plasma membrane"/>
    <property type="evidence" value="ECO:0007669"/>
    <property type="project" value="TreeGrafter"/>
</dbReference>
<keyword evidence="7" id="KW-0675">Receptor</keyword>
<comment type="subcellular location">
    <subcellularLocation>
        <location evidence="1">Membrane</location>
        <topology evidence="1">Multi-pass membrane protein</topology>
    </subcellularLocation>
</comment>
<feature type="non-terminal residue" evidence="11">
    <location>
        <position position="1"/>
    </location>
</feature>
<dbReference type="Gene3D" id="1.20.1070.10">
    <property type="entry name" value="Rhodopsin 7-helix transmembrane proteins"/>
    <property type="match status" value="1"/>
</dbReference>
<evidence type="ECO:0000256" key="1">
    <source>
        <dbReference type="ARBA" id="ARBA00004141"/>
    </source>
</evidence>
<dbReference type="InterPro" id="IPR017452">
    <property type="entry name" value="GPCR_Rhodpsn_7TM"/>
</dbReference>
<feature type="transmembrane region" description="Helical" evidence="9">
    <location>
        <begin position="442"/>
        <end position="462"/>
    </location>
</feature>
<evidence type="ECO:0000256" key="6">
    <source>
        <dbReference type="ARBA" id="ARBA00023136"/>
    </source>
</evidence>
<evidence type="ECO:0000256" key="5">
    <source>
        <dbReference type="ARBA" id="ARBA00023040"/>
    </source>
</evidence>
<reference evidence="11" key="1">
    <citation type="journal article" date="2023" name="IScience">
        <title>Live-bearing cockroach genome reveals convergent evolutionary mechanisms linked to viviparity in insects and beyond.</title>
        <authorList>
            <person name="Fouks B."/>
            <person name="Harrison M.C."/>
            <person name="Mikhailova A.A."/>
            <person name="Marchal E."/>
            <person name="English S."/>
            <person name="Carruthers M."/>
            <person name="Jennings E.C."/>
            <person name="Chiamaka E.L."/>
            <person name="Frigard R.A."/>
            <person name="Pippel M."/>
            <person name="Attardo G.M."/>
            <person name="Benoit J.B."/>
            <person name="Bornberg-Bauer E."/>
            <person name="Tobe S.S."/>
        </authorList>
    </citation>
    <scope>NUCLEOTIDE SEQUENCE</scope>
    <source>
        <strain evidence="11">Stay&amp;Tobe</strain>
    </source>
</reference>
<evidence type="ECO:0000313" key="11">
    <source>
        <dbReference type="EMBL" id="KAJ9588462.1"/>
    </source>
</evidence>
<accession>A0AAD8EG64</accession>
<dbReference type="PANTHER" id="PTHR45695">
    <property type="entry name" value="LEUCOKININ RECEPTOR-RELATED"/>
    <property type="match status" value="1"/>
</dbReference>
<feature type="transmembrane region" description="Helical" evidence="9">
    <location>
        <begin position="342"/>
        <end position="364"/>
    </location>
</feature>
<keyword evidence="5" id="KW-0297">G-protein coupled receptor</keyword>
<dbReference type="Pfam" id="PF00001">
    <property type="entry name" value="7tm_1"/>
    <property type="match status" value="1"/>
</dbReference>
<name>A0AAD8EG64_DIPPU</name>
<keyword evidence="6 9" id="KW-0472">Membrane</keyword>
<comment type="caution">
    <text evidence="11">The sequence shown here is derived from an EMBL/GenBank/DDBJ whole genome shotgun (WGS) entry which is preliminary data.</text>
</comment>
<evidence type="ECO:0000256" key="2">
    <source>
        <dbReference type="ARBA" id="ARBA00010663"/>
    </source>
</evidence>
<dbReference type="PRINTS" id="PR00237">
    <property type="entry name" value="GPCRRHODOPSN"/>
</dbReference>
<evidence type="ECO:0000256" key="3">
    <source>
        <dbReference type="ARBA" id="ARBA00022692"/>
    </source>
</evidence>
<dbReference type="Proteomes" id="UP001233999">
    <property type="component" value="Unassembled WGS sequence"/>
</dbReference>